<proteinExistence type="predicted"/>
<evidence type="ECO:0000313" key="2">
    <source>
        <dbReference type="Proteomes" id="UP001201812"/>
    </source>
</evidence>
<comment type="caution">
    <text evidence="1">The sequence shown here is derived from an EMBL/GenBank/DDBJ whole genome shotgun (WGS) entry which is preliminary data.</text>
</comment>
<protein>
    <submittedName>
        <fullName evidence="1">Galactoside 2-alpha-L-fucosyltransferase</fullName>
    </submittedName>
</protein>
<dbReference type="EMBL" id="JAKKPZ010000001">
    <property type="protein sequence ID" value="KAI1728047.1"/>
    <property type="molecule type" value="Genomic_DNA"/>
</dbReference>
<keyword evidence="2" id="KW-1185">Reference proteome</keyword>
<reference evidence="1" key="1">
    <citation type="submission" date="2022-01" db="EMBL/GenBank/DDBJ databases">
        <title>Genome Sequence Resource for Two Populations of Ditylenchus destructor, the Migratory Endoparasitic Phytonematode.</title>
        <authorList>
            <person name="Zhang H."/>
            <person name="Lin R."/>
            <person name="Xie B."/>
        </authorList>
    </citation>
    <scope>NUCLEOTIDE SEQUENCE</scope>
    <source>
        <strain evidence="1">BazhouSP</strain>
    </source>
</reference>
<evidence type="ECO:0000313" key="1">
    <source>
        <dbReference type="EMBL" id="KAI1728047.1"/>
    </source>
</evidence>
<dbReference type="PANTHER" id="PTHR22898">
    <property type="entry name" value="UNCHARACTERIZED GLYCOSOL TRANSFERASE-RELATED"/>
    <property type="match status" value="1"/>
</dbReference>
<gene>
    <name evidence="1" type="ORF">DdX_00197</name>
</gene>
<accession>A0AAD4RCS3</accession>
<dbReference type="InterPro" id="IPR052501">
    <property type="entry name" value="Alpha-1-2_FucT"/>
</dbReference>
<dbReference type="PANTHER" id="PTHR22898:SF3">
    <property type="entry name" value="ALPHA-1,2-FUCOSYLTRANSFERASE-RELATED"/>
    <property type="match status" value="1"/>
</dbReference>
<organism evidence="1 2">
    <name type="scientific">Ditylenchus destructor</name>
    <dbReference type="NCBI Taxonomy" id="166010"/>
    <lineage>
        <taxon>Eukaryota</taxon>
        <taxon>Metazoa</taxon>
        <taxon>Ecdysozoa</taxon>
        <taxon>Nematoda</taxon>
        <taxon>Chromadorea</taxon>
        <taxon>Rhabditida</taxon>
        <taxon>Tylenchina</taxon>
        <taxon>Tylenchomorpha</taxon>
        <taxon>Sphaerularioidea</taxon>
        <taxon>Anguinidae</taxon>
        <taxon>Anguininae</taxon>
        <taxon>Ditylenchus</taxon>
    </lineage>
</organism>
<dbReference type="AlphaFoldDB" id="A0AAD4RCS3"/>
<dbReference type="Proteomes" id="UP001201812">
    <property type="component" value="Unassembled WGS sequence"/>
</dbReference>
<name>A0AAD4RCS3_9BILA</name>
<sequence length="96" mass="11069">MYVPISMSRTEDMAFASIHCDSLLITAQASTFGWWIGYLMDSNWDRSRGSIFFNSNFKDDAPSDTYGFDNFPSHWIPLRLVPSKIVVEDRLRPISE</sequence>